<dbReference type="SUPFAM" id="SSF50978">
    <property type="entry name" value="WD40 repeat-like"/>
    <property type="match status" value="2"/>
</dbReference>
<dbReference type="PANTHER" id="PTHR19879">
    <property type="entry name" value="TRANSCRIPTION INITIATION FACTOR TFIID"/>
    <property type="match status" value="1"/>
</dbReference>
<dbReference type="SUPFAM" id="SSF50494">
    <property type="entry name" value="Trypsin-like serine proteases"/>
    <property type="match status" value="1"/>
</dbReference>
<dbReference type="PROSITE" id="PS00678">
    <property type="entry name" value="WD_REPEATS_1"/>
    <property type="match status" value="4"/>
</dbReference>
<feature type="repeat" description="WD" evidence="3">
    <location>
        <begin position="897"/>
        <end position="938"/>
    </location>
</feature>
<dbReference type="SMART" id="SM00320">
    <property type="entry name" value="WD40"/>
    <property type="match status" value="16"/>
</dbReference>
<dbReference type="Pfam" id="PF00400">
    <property type="entry name" value="WD40"/>
    <property type="match status" value="15"/>
</dbReference>
<dbReference type="EMBL" id="FZOR01000061">
    <property type="protein sequence ID" value="SNT61035.1"/>
    <property type="molecule type" value="Genomic_DNA"/>
</dbReference>
<dbReference type="Pfam" id="PF20703">
    <property type="entry name" value="nSTAND1"/>
    <property type="match status" value="1"/>
</dbReference>
<dbReference type="InterPro" id="IPR001680">
    <property type="entry name" value="WD40_rpt"/>
</dbReference>
<reference evidence="5 6" key="1">
    <citation type="submission" date="2017-06" db="EMBL/GenBank/DDBJ databases">
        <authorList>
            <person name="Kim H.J."/>
            <person name="Triplett B.A."/>
        </authorList>
    </citation>
    <scope>NUCLEOTIDE SEQUENCE [LARGE SCALE GENOMIC DNA]</scope>
    <source>
        <strain evidence="5 6">DSM 44715</strain>
    </source>
</reference>
<dbReference type="PANTHER" id="PTHR19879:SF9">
    <property type="entry name" value="TRANSCRIPTION INITIATION FACTOR TFIID SUBUNIT 5"/>
    <property type="match status" value="1"/>
</dbReference>
<dbReference type="InterPro" id="IPR027417">
    <property type="entry name" value="P-loop_NTPase"/>
</dbReference>
<evidence type="ECO:0000256" key="3">
    <source>
        <dbReference type="PROSITE-ProRule" id="PRU00221"/>
    </source>
</evidence>
<dbReference type="PROSITE" id="PS50294">
    <property type="entry name" value="WD_REPEATS_REGION"/>
    <property type="match status" value="10"/>
</dbReference>
<keyword evidence="1 3" id="KW-0853">WD repeat</keyword>
<feature type="repeat" description="WD" evidence="3">
    <location>
        <begin position="1266"/>
        <end position="1307"/>
    </location>
</feature>
<feature type="repeat" description="WD" evidence="3">
    <location>
        <begin position="1307"/>
        <end position="1348"/>
    </location>
</feature>
<feature type="repeat" description="WD" evidence="3">
    <location>
        <begin position="1102"/>
        <end position="1143"/>
    </location>
</feature>
<dbReference type="InterPro" id="IPR020472">
    <property type="entry name" value="WD40_PAC1"/>
</dbReference>
<feature type="repeat" description="WD" evidence="3">
    <location>
        <begin position="734"/>
        <end position="775"/>
    </location>
</feature>
<feature type="repeat" description="WD" evidence="3">
    <location>
        <begin position="693"/>
        <end position="734"/>
    </location>
</feature>
<accession>A0A239P1S9</accession>
<dbReference type="InterPro" id="IPR036322">
    <property type="entry name" value="WD40_repeat_dom_sf"/>
</dbReference>
<dbReference type="InterPro" id="IPR015943">
    <property type="entry name" value="WD40/YVTN_repeat-like_dom_sf"/>
</dbReference>
<dbReference type="InterPro" id="IPR049052">
    <property type="entry name" value="nSTAND1"/>
</dbReference>
<organism evidence="5 6">
    <name type="scientific">Actinomadura meyerae</name>
    <dbReference type="NCBI Taxonomy" id="240840"/>
    <lineage>
        <taxon>Bacteria</taxon>
        <taxon>Bacillati</taxon>
        <taxon>Actinomycetota</taxon>
        <taxon>Actinomycetes</taxon>
        <taxon>Streptosporangiales</taxon>
        <taxon>Thermomonosporaceae</taxon>
        <taxon>Actinomadura</taxon>
    </lineage>
</organism>
<feature type="repeat" description="WD" evidence="3">
    <location>
        <begin position="979"/>
        <end position="1020"/>
    </location>
</feature>
<keyword evidence="6" id="KW-1185">Reference proteome</keyword>
<feature type="repeat" description="WD" evidence="3">
    <location>
        <begin position="1143"/>
        <end position="1184"/>
    </location>
</feature>
<evidence type="ECO:0000313" key="5">
    <source>
        <dbReference type="EMBL" id="SNT61035.1"/>
    </source>
</evidence>
<keyword evidence="2" id="KW-0677">Repeat</keyword>
<feature type="repeat" description="WD" evidence="3">
    <location>
        <begin position="1184"/>
        <end position="1225"/>
    </location>
</feature>
<feature type="domain" description="Novel STAND NTPase 1" evidence="4">
    <location>
        <begin position="193"/>
        <end position="586"/>
    </location>
</feature>
<dbReference type="PRINTS" id="PR00320">
    <property type="entry name" value="GPROTEINBRPT"/>
</dbReference>
<dbReference type="CDD" id="cd00200">
    <property type="entry name" value="WD40"/>
    <property type="match status" value="2"/>
</dbReference>
<dbReference type="SUPFAM" id="SSF52540">
    <property type="entry name" value="P-loop containing nucleoside triphosphate hydrolases"/>
    <property type="match status" value="1"/>
</dbReference>
<dbReference type="PROSITE" id="PS50082">
    <property type="entry name" value="WD_REPEATS_2"/>
    <property type="match status" value="13"/>
</dbReference>
<evidence type="ECO:0000259" key="4">
    <source>
        <dbReference type="Pfam" id="PF20703"/>
    </source>
</evidence>
<evidence type="ECO:0000256" key="2">
    <source>
        <dbReference type="ARBA" id="ARBA00022737"/>
    </source>
</evidence>
<dbReference type="InterPro" id="IPR009003">
    <property type="entry name" value="Peptidase_S1_PA"/>
</dbReference>
<proteinExistence type="predicted"/>
<evidence type="ECO:0000256" key="1">
    <source>
        <dbReference type="ARBA" id="ARBA00022574"/>
    </source>
</evidence>
<feature type="repeat" description="WD" evidence="3">
    <location>
        <begin position="1023"/>
        <end position="1061"/>
    </location>
</feature>
<protein>
    <submittedName>
        <fullName evidence="5">WD40 repeat</fullName>
    </submittedName>
</protein>
<dbReference type="InterPro" id="IPR019775">
    <property type="entry name" value="WD40_repeat_CS"/>
</dbReference>
<sequence length="1379" mass="151174">MVTCAHVINVALDRPEREASHPGTGWVTVEFPFAGRADERVVRLAKLAVWLPESGPSFDMLDFAGLRLDEALPSGVEPVTLSSAGEESPDERRVELWGPNLSSRGGARDGYVQGTLLHHVDRSRLQVIQDRTGAFRAQRGYSGGPVWQQSTGQVVGLVQAVPRDENAVDVYVIGGDVLVDAWPEVLYRPPPNPYKGLAAFTEADARYFFGRQHFVDEIVLAAETEPLITVVGRSGVGKSSVIAAGLVPELRKKHRLTVGEFRPGDHPVLRMAAAFMSAAGTRPPYSEAALSSWMRRIESEGIAAAAEYACAARDVPFMLLVIDQFEQIFTECTVPERREMMLRLLGQVVQQSPGSLRIALSIRNDFFWDLMETEDLLGSYVQTHAHKLLPMTATDLYQTVAEPARAAGGSNPITFDDGLIELICEEFRGQPAELPLLEFTLARLWETQRGRKLTLKTYRDLGGVTRTLAVYAEERYGMLSSDQQDAASRIFTELVHPHHVDVARQVRRLDLRAADWPTVERLRDERLLDVHTSDDTGTVTVEIAHEALLRGWDRLRGWLERNREFRTWKADIVNARELWELHGRNTDLLLRGPVLTRAIKMAADHPDDVTGVREFIAISAEHAATELRERHRLSRETEALRMASRSREIFSPDALNLSIAITLGISSLDRAHTQEGDLALRRALDLTGRPVCQLAHSGEVSALAFNSSGDRVATASRDGTVRIWHIETGAELLCLSHYAAVPDILYSPTDEWIASACEDGTARIWDAESGEEIGRLSNDGLPVTRIALDHTGELVITTGDSGVARAWKASDATELFQMRHDGLRLAIFNPAGTHIATAGDDGSVRIWRRDGGQLSRLSHDMPVLDVAFDSSGEQVSTACDDGIIRIWNPRTGDELRRFAHGGSVCKVVFSPDGNRVGSAGSDGTARVWDLSTGSEVYRLTHGDRALDVTFNAAGDLIASSSADGTARVASPALGRQLSWLVHERQVRTVVFSPSGDHIATASRDGTAKIWDIATGAEPLPLVHEGPVWHTVFNLRGDRVATVSDDGTAVVWNPATGKRLADHRHGAPVRRIAFGPDDDHLASAGTDGAVCLWDPDSSTPLRHLRHAGGVSRMAYDPSSSRFATASDDGTARVWDTTTGAELLRISHHRPVIDVAFSSDGTLIATGDRDGIVRLSDTDTGDQLLHLAHRGSIRRLAFSPNGELIATASDDGTARVWDANTGTELFHITHHHPVLDLVFSPDGALLATAARGGIARISDLSTGEELHQLVHDGSVWAVTFNPDGKLLATACHNAIAIIWDSATGTILSRLYHNAPVVGVAFNPTGDRIATSCRDGIARLWLVKHQDVVREAYRRLPRKPTLEEWRRYLPRLDYPHIFGERT</sequence>
<feature type="repeat" description="WD" evidence="3">
    <location>
        <begin position="1061"/>
        <end position="1102"/>
    </location>
</feature>
<dbReference type="Gene3D" id="2.130.10.10">
    <property type="entry name" value="YVTN repeat-like/Quinoprotein amine dehydrogenase"/>
    <property type="match status" value="6"/>
</dbReference>
<evidence type="ECO:0000313" key="6">
    <source>
        <dbReference type="Proteomes" id="UP000198318"/>
    </source>
</evidence>
<feature type="repeat" description="WD" evidence="3">
    <location>
        <begin position="828"/>
        <end position="857"/>
    </location>
</feature>
<dbReference type="Proteomes" id="UP000198318">
    <property type="component" value="Unassembled WGS sequence"/>
</dbReference>
<gene>
    <name evidence="5" type="ORF">SAMN05443665_106122</name>
</gene>
<feature type="repeat" description="WD" evidence="3">
    <location>
        <begin position="856"/>
        <end position="897"/>
    </location>
</feature>
<name>A0A239P1S9_9ACTN</name>